<comment type="similarity">
    <text evidence="1">Belongs to the dynein light chain Tctex-type family.</text>
</comment>
<proteinExistence type="inferred from homology"/>
<dbReference type="CDD" id="cd21461">
    <property type="entry name" value="DLC-like_TCTEX1D4"/>
    <property type="match status" value="1"/>
</dbReference>
<dbReference type="PANTHER" id="PTHR21255:SF55">
    <property type="entry name" value="DYNEIN LIGHT CHAIN TCTEX-TYPE 4"/>
    <property type="match status" value="1"/>
</dbReference>
<dbReference type="GO" id="GO:0005737">
    <property type="term" value="C:cytoplasm"/>
    <property type="evidence" value="ECO:0007669"/>
    <property type="project" value="TreeGrafter"/>
</dbReference>
<dbReference type="Proteomes" id="UP000582182">
    <property type="component" value="Unassembled WGS sequence"/>
</dbReference>
<accession>A0A7L3LDT5</accession>
<dbReference type="GO" id="GO:0005868">
    <property type="term" value="C:cytoplasmic dynein complex"/>
    <property type="evidence" value="ECO:0007669"/>
    <property type="project" value="TreeGrafter"/>
</dbReference>
<feature type="region of interest" description="Disordered" evidence="2">
    <location>
        <begin position="1"/>
        <end position="91"/>
    </location>
</feature>
<comment type="caution">
    <text evidence="3">The sequence shown here is derived from an EMBL/GenBank/DDBJ whole genome shotgun (WGS) entry which is preliminary data.</text>
</comment>
<dbReference type="InterPro" id="IPR005334">
    <property type="entry name" value="Tctex-1-like"/>
</dbReference>
<dbReference type="GO" id="GO:0045505">
    <property type="term" value="F:dynein intermediate chain binding"/>
    <property type="evidence" value="ECO:0007669"/>
    <property type="project" value="TreeGrafter"/>
</dbReference>
<feature type="non-terminal residue" evidence="3">
    <location>
        <position position="236"/>
    </location>
</feature>
<feature type="compositionally biased region" description="Low complexity" evidence="2">
    <location>
        <begin position="47"/>
        <end position="71"/>
    </location>
</feature>
<dbReference type="PANTHER" id="PTHR21255">
    <property type="entry name" value="T-COMPLEX-ASSOCIATED-TESTIS-EXPRESSED 1/ DYNEIN LIGHT CHAIN"/>
    <property type="match status" value="1"/>
</dbReference>
<feature type="non-terminal residue" evidence="3">
    <location>
        <position position="1"/>
    </location>
</feature>
<evidence type="ECO:0000256" key="1">
    <source>
        <dbReference type="ARBA" id="ARBA00005361"/>
    </source>
</evidence>
<feature type="compositionally biased region" description="Polar residues" evidence="2">
    <location>
        <begin position="72"/>
        <end position="81"/>
    </location>
</feature>
<protein>
    <submittedName>
        <fullName evidence="3">TC1D4 protein</fullName>
    </submittedName>
</protein>
<dbReference type="Gene3D" id="3.30.1140.40">
    <property type="entry name" value="Tctex-1"/>
    <property type="match status" value="1"/>
</dbReference>
<organism evidence="3 4">
    <name type="scientific">Turnix velox</name>
    <name type="common">Little buttonquail</name>
    <dbReference type="NCBI Taxonomy" id="2529409"/>
    <lineage>
        <taxon>Eukaryota</taxon>
        <taxon>Metazoa</taxon>
        <taxon>Chordata</taxon>
        <taxon>Craniata</taxon>
        <taxon>Vertebrata</taxon>
        <taxon>Euteleostomi</taxon>
        <taxon>Archelosauria</taxon>
        <taxon>Archosauria</taxon>
        <taxon>Dinosauria</taxon>
        <taxon>Saurischia</taxon>
        <taxon>Theropoda</taxon>
        <taxon>Coelurosauria</taxon>
        <taxon>Aves</taxon>
        <taxon>Neognathae</taxon>
        <taxon>Neoaves</taxon>
        <taxon>Charadriiformes</taxon>
        <taxon>Turnicidae</taxon>
        <taxon>Turnix</taxon>
    </lineage>
</organism>
<sequence length="236" mass="25378">MTEQLPSELAQMPSVDGAEAPPLQTSRRGSQPAVRGGEDGKQPPLLPSRRSSILSTQPAALASRRSSILSSQPVALSSRRSSLGMAPGTRRSSIGPWMLHSRVSFSGLPIFQPVLKPQLENTYRMGPDPGCRFEAGRVHRVLEGALAGTLGTTLYNPQGCAQLAQSLAELLRSRVKEVVSPRYKLVCHVLLGQRGQQSLLVASRALWDPESDSFASATFSNTSLFAVATVHGVYFE</sequence>
<dbReference type="Pfam" id="PF03645">
    <property type="entry name" value="Tctex-1"/>
    <property type="match status" value="1"/>
</dbReference>
<evidence type="ECO:0000313" key="3">
    <source>
        <dbReference type="EMBL" id="NXU51773.1"/>
    </source>
</evidence>
<keyword evidence="4" id="KW-1185">Reference proteome</keyword>
<reference evidence="3 4" key="1">
    <citation type="submission" date="2019-09" db="EMBL/GenBank/DDBJ databases">
        <title>Bird 10,000 Genomes (B10K) Project - Family phase.</title>
        <authorList>
            <person name="Zhang G."/>
        </authorList>
    </citation>
    <scope>NUCLEOTIDE SEQUENCE [LARGE SCALE GENOMIC DNA]</scope>
    <source>
        <strain evidence="3">B10K-DU-029-46</strain>
    </source>
</reference>
<gene>
    <name evidence="3" type="primary">Tctex1d4</name>
    <name evidence="3" type="ORF">TURVEL_R07752</name>
</gene>
<dbReference type="InterPro" id="IPR038586">
    <property type="entry name" value="Tctex-1-like_sf"/>
</dbReference>
<evidence type="ECO:0000256" key="2">
    <source>
        <dbReference type="SAM" id="MobiDB-lite"/>
    </source>
</evidence>
<name>A0A7L3LDT5_9CHAR</name>
<evidence type="ECO:0000313" key="4">
    <source>
        <dbReference type="Proteomes" id="UP000582182"/>
    </source>
</evidence>
<dbReference type="OrthoDB" id="10260741at2759"/>
<dbReference type="EMBL" id="VZTY01013356">
    <property type="protein sequence ID" value="NXU51773.1"/>
    <property type="molecule type" value="Genomic_DNA"/>
</dbReference>
<dbReference type="GO" id="GO:0007018">
    <property type="term" value="P:microtubule-based movement"/>
    <property type="evidence" value="ECO:0007669"/>
    <property type="project" value="TreeGrafter"/>
</dbReference>
<dbReference type="AlphaFoldDB" id="A0A7L3LDT5"/>